<proteinExistence type="predicted"/>
<gene>
    <name evidence="1" type="ORF">UFOVP219_15</name>
</gene>
<name>A0A6J7WNX9_9CAUD</name>
<accession>A0A6J7WNX9</accession>
<evidence type="ECO:0000313" key="1">
    <source>
        <dbReference type="EMBL" id="CAB5218422.1"/>
    </source>
</evidence>
<reference evidence="1" key="1">
    <citation type="submission" date="2020-05" db="EMBL/GenBank/DDBJ databases">
        <authorList>
            <person name="Chiriac C."/>
            <person name="Salcher M."/>
            <person name="Ghai R."/>
            <person name="Kavagutti S V."/>
        </authorList>
    </citation>
    <scope>NUCLEOTIDE SEQUENCE</scope>
</reference>
<protein>
    <submittedName>
        <fullName evidence="1">Uncharacterized protein</fullName>
    </submittedName>
</protein>
<organism evidence="1">
    <name type="scientific">uncultured Caudovirales phage</name>
    <dbReference type="NCBI Taxonomy" id="2100421"/>
    <lineage>
        <taxon>Viruses</taxon>
        <taxon>Duplodnaviria</taxon>
        <taxon>Heunggongvirae</taxon>
        <taxon>Uroviricota</taxon>
        <taxon>Caudoviricetes</taxon>
        <taxon>Peduoviridae</taxon>
        <taxon>Maltschvirus</taxon>
        <taxon>Maltschvirus maltsch</taxon>
    </lineage>
</organism>
<dbReference type="EMBL" id="LR798260">
    <property type="protein sequence ID" value="CAB5218422.1"/>
    <property type="molecule type" value="Genomic_DNA"/>
</dbReference>
<sequence length="78" mass="8783">MNDFGQVEAFLNATQAYRAWLDCGKDLVDHADLFDAYDKAMDEFTHSLFPSFSPNTSAQRAQAFNQVWFSVTNGGLLK</sequence>